<sequence length="183" mass="19426">MRADSHAEGTAPVRRLVLLRHAKAEPGRGVVTDDQRPLALTGRKQASRVGMALTAARLVPDLALVSSALRTRQTWDLASAHLDGAADVVLQVRDELYESSVKDVVALLRDVPDHVRTVLVVGHEPTMAATAAHLAGEGSDDAALAQVRVGVPTATYSVLESADLPWSGWGRSAVRLVHVGRPS</sequence>
<comment type="caution">
    <text evidence="1">The sequence shown here is derived from an EMBL/GenBank/DDBJ whole genome shotgun (WGS) entry which is preliminary data.</text>
</comment>
<dbReference type="CDD" id="cd07067">
    <property type="entry name" value="HP_PGM_like"/>
    <property type="match status" value="1"/>
</dbReference>
<accession>A0ABS7ZEI5</accession>
<gene>
    <name evidence="1" type="ORF">LEP48_08860</name>
</gene>
<proteinExistence type="predicted"/>
<reference evidence="1 2" key="1">
    <citation type="submission" date="2021-09" db="EMBL/GenBank/DDBJ databases">
        <title>Isoptericola luteus sp. nov., a novel bacterium isolated from Harbin, the capital city of Heilongjiang province.</title>
        <authorList>
            <person name="Li J."/>
        </authorList>
    </citation>
    <scope>NUCLEOTIDE SEQUENCE [LARGE SCALE GENOMIC DNA]</scope>
    <source>
        <strain evidence="1 2">NEAU-Y5</strain>
    </source>
</reference>
<evidence type="ECO:0000313" key="1">
    <source>
        <dbReference type="EMBL" id="MCA5893461.1"/>
    </source>
</evidence>
<protein>
    <submittedName>
        <fullName evidence="1">Histidine phosphatase family protein</fullName>
    </submittedName>
</protein>
<dbReference type="Gene3D" id="3.40.50.1240">
    <property type="entry name" value="Phosphoglycerate mutase-like"/>
    <property type="match status" value="1"/>
</dbReference>
<dbReference type="SUPFAM" id="SSF53254">
    <property type="entry name" value="Phosphoglycerate mutase-like"/>
    <property type="match status" value="1"/>
</dbReference>
<dbReference type="InterPro" id="IPR029033">
    <property type="entry name" value="His_PPase_superfam"/>
</dbReference>
<dbReference type="InterPro" id="IPR013078">
    <property type="entry name" value="His_Pase_superF_clade-1"/>
</dbReference>
<dbReference type="EMBL" id="JAIXCQ010000005">
    <property type="protein sequence ID" value="MCA5893461.1"/>
    <property type="molecule type" value="Genomic_DNA"/>
</dbReference>
<dbReference type="Pfam" id="PF00300">
    <property type="entry name" value="His_Phos_1"/>
    <property type="match status" value="1"/>
</dbReference>
<dbReference type="Proteomes" id="UP001319870">
    <property type="component" value="Unassembled WGS sequence"/>
</dbReference>
<keyword evidence="2" id="KW-1185">Reference proteome</keyword>
<organism evidence="1 2">
    <name type="scientific">Isoptericola luteus</name>
    <dbReference type="NCBI Taxonomy" id="2879484"/>
    <lineage>
        <taxon>Bacteria</taxon>
        <taxon>Bacillati</taxon>
        <taxon>Actinomycetota</taxon>
        <taxon>Actinomycetes</taxon>
        <taxon>Micrococcales</taxon>
        <taxon>Promicromonosporaceae</taxon>
        <taxon>Isoptericola</taxon>
    </lineage>
</organism>
<dbReference type="SMART" id="SM00855">
    <property type="entry name" value="PGAM"/>
    <property type="match status" value="1"/>
</dbReference>
<dbReference type="PANTHER" id="PTHR47623">
    <property type="entry name" value="OS09G0287300 PROTEIN"/>
    <property type="match status" value="1"/>
</dbReference>
<name>A0ABS7ZEI5_9MICO</name>
<evidence type="ECO:0000313" key="2">
    <source>
        <dbReference type="Proteomes" id="UP001319870"/>
    </source>
</evidence>
<dbReference type="PANTHER" id="PTHR47623:SF1">
    <property type="entry name" value="OS09G0287300 PROTEIN"/>
    <property type="match status" value="1"/>
</dbReference>
<dbReference type="RefSeq" id="WP_225565233.1">
    <property type="nucleotide sequence ID" value="NZ_JAIXCQ010000005.1"/>
</dbReference>